<evidence type="ECO:0000256" key="1">
    <source>
        <dbReference type="SAM" id="MobiDB-lite"/>
    </source>
</evidence>
<reference evidence="4 5" key="1">
    <citation type="submission" date="2023-12" db="EMBL/GenBank/DDBJ databases">
        <title>A. evansii MAY27, complete genome.</title>
        <authorList>
            <person name="Wang Y."/>
        </authorList>
    </citation>
    <scope>NUCLEOTIDE SEQUENCE [LARGE SCALE GENOMIC DNA]</scope>
    <source>
        <strain evidence="4 5">MAY27</strain>
    </source>
</reference>
<feature type="region of interest" description="Disordered" evidence="1">
    <location>
        <begin position="320"/>
        <end position="345"/>
    </location>
</feature>
<accession>A0ABZ1AJC4</accession>
<keyword evidence="5" id="KW-1185">Reference proteome</keyword>
<dbReference type="Proteomes" id="UP001626593">
    <property type="component" value="Chromosome"/>
</dbReference>
<feature type="compositionally biased region" description="Pro residues" evidence="1">
    <location>
        <begin position="446"/>
        <end position="467"/>
    </location>
</feature>
<dbReference type="RefSeq" id="WP_407278918.1">
    <property type="nucleotide sequence ID" value="NZ_CP141259.1"/>
</dbReference>
<dbReference type="Pfam" id="PF13400">
    <property type="entry name" value="Tad"/>
    <property type="match status" value="1"/>
</dbReference>
<name>A0ABZ1AJC4_AROEV</name>
<feature type="domain" description="Putative Flp pilus-assembly TadG-like N-terminal" evidence="3">
    <location>
        <begin position="13"/>
        <end position="59"/>
    </location>
</feature>
<evidence type="ECO:0000313" key="4">
    <source>
        <dbReference type="EMBL" id="WRL45976.1"/>
    </source>
</evidence>
<feature type="region of interest" description="Disordered" evidence="1">
    <location>
        <begin position="439"/>
        <end position="468"/>
    </location>
</feature>
<keyword evidence="2" id="KW-0472">Membrane</keyword>
<feature type="transmembrane region" description="Helical" evidence="2">
    <location>
        <begin position="12"/>
        <end position="34"/>
    </location>
</feature>
<evidence type="ECO:0000256" key="2">
    <source>
        <dbReference type="SAM" id="Phobius"/>
    </source>
</evidence>
<evidence type="ECO:0000259" key="3">
    <source>
        <dbReference type="Pfam" id="PF13400"/>
    </source>
</evidence>
<sequence>MPKVHTPRSRQRGAVAIMTGLTAVVLFAFGGLVLDLGHLYIAKSELQNASDAAALAGAKELNNKLSGVTAAVNRAIATAAQHRYDFKKPVSITIANIRLATCPNPGNVNTWSRPGVRSPTCTFIPAASVTSDGMASGLSFIEVDTGTQSLNTYLMRVAGAAYNTTQTAGYSVAGRYQTNVTPIGVCAVDPANRTSQYTHSNGMTELVELGFRRGVTYNLFQLNPLASGPSDPYLINPVDTYPNSCDPNHSSATFTAPFICTGNSAVISSGSGKVYVNTGMTASLDSSLNSRFDDYKSPSVCDPGSAPPDTNIKEYRCARPSPTLDPECSSSSPSITPTDWMEPGGSTLPNREFVETTASNKPNYALPPGKPGDTGLGYGGYGVLWSYGPAYQADGSTPPKAGAPFIPGDANGSDMYDVPLAAPTYFNVAGTSPRYPTTAGASFPAGTPPAPYNQPPGSPYFQPPTNNPPGVRNRRLLNIVIVDCTVPPVGLGACQAMDVVGIGKFFMQVRANFAGGPNRQMDMEFAGLVDDILLSEIRLYR</sequence>
<protein>
    <submittedName>
        <fullName evidence="4">Pilus assembly protein TadG-related protein</fullName>
    </submittedName>
</protein>
<keyword evidence="2" id="KW-1133">Transmembrane helix</keyword>
<organism evidence="4 5">
    <name type="scientific">Aromatoleum evansii</name>
    <name type="common">Azoarcus evansii</name>
    <dbReference type="NCBI Taxonomy" id="59406"/>
    <lineage>
        <taxon>Bacteria</taxon>
        <taxon>Pseudomonadati</taxon>
        <taxon>Pseudomonadota</taxon>
        <taxon>Betaproteobacteria</taxon>
        <taxon>Rhodocyclales</taxon>
        <taxon>Rhodocyclaceae</taxon>
        <taxon>Aromatoleum</taxon>
    </lineage>
</organism>
<dbReference type="EMBL" id="CP141259">
    <property type="protein sequence ID" value="WRL45976.1"/>
    <property type="molecule type" value="Genomic_DNA"/>
</dbReference>
<gene>
    <name evidence="4" type="ORF">U5817_22700</name>
</gene>
<dbReference type="InterPro" id="IPR028087">
    <property type="entry name" value="Tad_N"/>
</dbReference>
<evidence type="ECO:0000313" key="5">
    <source>
        <dbReference type="Proteomes" id="UP001626593"/>
    </source>
</evidence>
<feature type="compositionally biased region" description="Polar residues" evidence="1">
    <location>
        <begin position="328"/>
        <end position="337"/>
    </location>
</feature>
<proteinExistence type="predicted"/>
<keyword evidence="2" id="KW-0812">Transmembrane</keyword>